<organism evidence="7 8">
    <name type="scientific">Halteria grandinella</name>
    <dbReference type="NCBI Taxonomy" id="5974"/>
    <lineage>
        <taxon>Eukaryota</taxon>
        <taxon>Sar</taxon>
        <taxon>Alveolata</taxon>
        <taxon>Ciliophora</taxon>
        <taxon>Intramacronucleata</taxon>
        <taxon>Spirotrichea</taxon>
        <taxon>Stichotrichia</taxon>
        <taxon>Sporadotrichida</taxon>
        <taxon>Halteriidae</taxon>
        <taxon>Halteria</taxon>
    </lineage>
</organism>
<dbReference type="GO" id="GO:0016020">
    <property type="term" value="C:membrane"/>
    <property type="evidence" value="ECO:0007669"/>
    <property type="project" value="UniProtKB-SubCell"/>
</dbReference>
<proteinExistence type="predicted"/>
<keyword evidence="4 5" id="KW-0472">Membrane</keyword>
<comment type="subcellular location">
    <subcellularLocation>
        <location evidence="1">Membrane</location>
        <topology evidence="1">Multi-pass membrane protein</topology>
    </subcellularLocation>
</comment>
<keyword evidence="3 5" id="KW-1133">Transmembrane helix</keyword>
<keyword evidence="8" id="KW-1185">Reference proteome</keyword>
<name>A0A8J8T7J4_HALGN</name>
<feature type="transmembrane region" description="Helical" evidence="5">
    <location>
        <begin position="215"/>
        <end position="236"/>
    </location>
</feature>
<dbReference type="PROSITE" id="PS51380">
    <property type="entry name" value="EXS"/>
    <property type="match status" value="1"/>
</dbReference>
<keyword evidence="2 5" id="KW-0812">Transmembrane</keyword>
<dbReference type="PANTHER" id="PTHR10783">
    <property type="entry name" value="XENOTROPIC AND POLYTROPIC RETROVIRUS RECEPTOR 1-RELATED"/>
    <property type="match status" value="1"/>
</dbReference>
<protein>
    <recommendedName>
        <fullName evidence="6">EXS domain-containing protein</fullName>
    </recommendedName>
</protein>
<dbReference type="Pfam" id="PF03124">
    <property type="entry name" value="EXS"/>
    <property type="match status" value="1"/>
</dbReference>
<dbReference type="EMBL" id="RRYP01001993">
    <property type="protein sequence ID" value="TNV85249.1"/>
    <property type="molecule type" value="Genomic_DNA"/>
</dbReference>
<gene>
    <name evidence="7" type="ORF">FGO68_gene10492</name>
</gene>
<feature type="domain" description="EXS" evidence="6">
    <location>
        <begin position="104"/>
        <end position="300"/>
    </location>
</feature>
<evidence type="ECO:0000256" key="3">
    <source>
        <dbReference type="ARBA" id="ARBA00022989"/>
    </source>
</evidence>
<accession>A0A8J8T7J4</accession>
<evidence type="ECO:0000313" key="8">
    <source>
        <dbReference type="Proteomes" id="UP000785679"/>
    </source>
</evidence>
<evidence type="ECO:0000313" key="7">
    <source>
        <dbReference type="EMBL" id="TNV85249.1"/>
    </source>
</evidence>
<feature type="transmembrane region" description="Helical" evidence="5">
    <location>
        <begin position="171"/>
        <end position="194"/>
    </location>
</feature>
<evidence type="ECO:0000256" key="2">
    <source>
        <dbReference type="ARBA" id="ARBA00022692"/>
    </source>
</evidence>
<comment type="caution">
    <text evidence="7">The sequence shown here is derived from an EMBL/GenBank/DDBJ whole genome shotgun (WGS) entry which is preliminary data.</text>
</comment>
<dbReference type="InterPro" id="IPR004342">
    <property type="entry name" value="EXS_C"/>
</dbReference>
<dbReference type="AlphaFoldDB" id="A0A8J8T7J4"/>
<evidence type="ECO:0000256" key="5">
    <source>
        <dbReference type="SAM" id="Phobius"/>
    </source>
</evidence>
<feature type="transmembrane region" description="Helical" evidence="5">
    <location>
        <begin position="17"/>
        <end position="41"/>
    </location>
</feature>
<sequence>MCQTFILKLEFLFEKAVAAFTLAVLVVFIFMCVQPFHCIFLKGRVALAQTIWNILISPFGMVRFRHFFFADIITSFIIPLKDLGYMGCFFTQGGWLDSIQPKLDQCPQLENYLLSIAFLPYWFRLAQCFRRYHDTKMKIQLLNAGKYFSMILIQFANIFRHKLKGETTLNLYFIACVVSTAYAYGWDLYMDWGLLRSKDSGSFLLRPKFLLPRWFYYYAALSNLALRLAWLIPLVSTGLPQWVHNTQLIIGVMCMLEAFRRAQWAILRLENEQVNNFEKYRTFMEIPAVRDEDEEEAAPNS</sequence>
<evidence type="ECO:0000256" key="1">
    <source>
        <dbReference type="ARBA" id="ARBA00004141"/>
    </source>
</evidence>
<dbReference type="Proteomes" id="UP000785679">
    <property type="component" value="Unassembled WGS sequence"/>
</dbReference>
<dbReference type="OrthoDB" id="9970435at2759"/>
<evidence type="ECO:0000256" key="4">
    <source>
        <dbReference type="ARBA" id="ARBA00023136"/>
    </source>
</evidence>
<evidence type="ECO:0000259" key="6">
    <source>
        <dbReference type="PROSITE" id="PS51380"/>
    </source>
</evidence>
<reference evidence="7" key="1">
    <citation type="submission" date="2019-06" db="EMBL/GenBank/DDBJ databases">
        <authorList>
            <person name="Zheng W."/>
        </authorList>
    </citation>
    <scope>NUCLEOTIDE SEQUENCE</scope>
    <source>
        <strain evidence="7">QDHG01</strain>
    </source>
</reference>